<organism evidence="7">
    <name type="scientific">marine metagenome</name>
    <dbReference type="NCBI Taxonomy" id="408172"/>
    <lineage>
        <taxon>unclassified sequences</taxon>
        <taxon>metagenomes</taxon>
        <taxon>ecological metagenomes</taxon>
    </lineage>
</organism>
<reference evidence="7" key="1">
    <citation type="submission" date="2018-05" db="EMBL/GenBank/DDBJ databases">
        <authorList>
            <person name="Lanie J.A."/>
            <person name="Ng W.-L."/>
            <person name="Kazmierczak K.M."/>
            <person name="Andrzejewski T.M."/>
            <person name="Davidsen T.M."/>
            <person name="Wayne K.J."/>
            <person name="Tettelin H."/>
            <person name="Glass J.I."/>
            <person name="Rusch D."/>
            <person name="Podicherti R."/>
            <person name="Tsui H.-C.T."/>
            <person name="Winkler M.E."/>
        </authorList>
    </citation>
    <scope>NUCLEOTIDE SEQUENCE</scope>
</reference>
<keyword evidence="5" id="KW-0804">Transcription</keyword>
<dbReference type="InterPro" id="IPR036388">
    <property type="entry name" value="WH-like_DNA-bd_sf"/>
</dbReference>
<dbReference type="InterPro" id="IPR007627">
    <property type="entry name" value="RNA_pol_sigma70_r2"/>
</dbReference>
<dbReference type="EMBL" id="UINC01126586">
    <property type="protein sequence ID" value="SVD05158.1"/>
    <property type="molecule type" value="Genomic_DNA"/>
</dbReference>
<dbReference type="PANTHER" id="PTHR43133">
    <property type="entry name" value="RNA POLYMERASE ECF-TYPE SIGMA FACTO"/>
    <property type="match status" value="1"/>
</dbReference>
<proteinExistence type="inferred from homology"/>
<feature type="domain" description="RNA polymerase sigma-70 region 2" evidence="6">
    <location>
        <begin position="40"/>
        <end position="107"/>
    </location>
</feature>
<dbReference type="InterPro" id="IPR014284">
    <property type="entry name" value="RNA_pol_sigma-70_dom"/>
</dbReference>
<evidence type="ECO:0000259" key="6">
    <source>
        <dbReference type="Pfam" id="PF04542"/>
    </source>
</evidence>
<accession>A0A382S7P2</accession>
<dbReference type="AlphaFoldDB" id="A0A382S7P2"/>
<evidence type="ECO:0000256" key="5">
    <source>
        <dbReference type="ARBA" id="ARBA00023163"/>
    </source>
</evidence>
<comment type="similarity">
    <text evidence="1">Belongs to the sigma-70 factor family. ECF subfamily.</text>
</comment>
<evidence type="ECO:0000313" key="7">
    <source>
        <dbReference type="EMBL" id="SVD05158.1"/>
    </source>
</evidence>
<dbReference type="InterPro" id="IPR013325">
    <property type="entry name" value="RNA_pol_sigma_r2"/>
</dbReference>
<dbReference type="GO" id="GO:0016987">
    <property type="term" value="F:sigma factor activity"/>
    <property type="evidence" value="ECO:0007669"/>
    <property type="project" value="UniProtKB-KW"/>
</dbReference>
<name>A0A382S7P2_9ZZZZ</name>
<dbReference type="GO" id="GO:0006352">
    <property type="term" value="P:DNA-templated transcription initiation"/>
    <property type="evidence" value="ECO:0007669"/>
    <property type="project" value="InterPro"/>
</dbReference>
<dbReference type="Gene3D" id="1.10.1740.10">
    <property type="match status" value="1"/>
</dbReference>
<dbReference type="InterPro" id="IPR013324">
    <property type="entry name" value="RNA_pol_sigma_r3/r4-like"/>
</dbReference>
<dbReference type="Gene3D" id="1.10.10.10">
    <property type="entry name" value="Winged helix-like DNA-binding domain superfamily/Winged helix DNA-binding domain"/>
    <property type="match status" value="1"/>
</dbReference>
<dbReference type="PANTHER" id="PTHR43133:SF8">
    <property type="entry name" value="RNA POLYMERASE SIGMA FACTOR HI_1459-RELATED"/>
    <property type="match status" value="1"/>
</dbReference>
<keyword evidence="4" id="KW-0238">DNA-binding</keyword>
<evidence type="ECO:0000256" key="4">
    <source>
        <dbReference type="ARBA" id="ARBA00023125"/>
    </source>
</evidence>
<keyword evidence="3" id="KW-0731">Sigma factor</keyword>
<evidence type="ECO:0000256" key="1">
    <source>
        <dbReference type="ARBA" id="ARBA00010641"/>
    </source>
</evidence>
<dbReference type="GO" id="GO:0003677">
    <property type="term" value="F:DNA binding"/>
    <property type="evidence" value="ECO:0007669"/>
    <property type="project" value="UniProtKB-KW"/>
</dbReference>
<dbReference type="NCBIfam" id="TIGR02937">
    <property type="entry name" value="sigma70-ECF"/>
    <property type="match status" value="1"/>
</dbReference>
<dbReference type="Pfam" id="PF04542">
    <property type="entry name" value="Sigma70_r2"/>
    <property type="match status" value="1"/>
</dbReference>
<keyword evidence="2" id="KW-0805">Transcription regulation</keyword>
<dbReference type="SUPFAM" id="SSF88946">
    <property type="entry name" value="Sigma2 domain of RNA polymerase sigma factors"/>
    <property type="match status" value="1"/>
</dbReference>
<dbReference type="InterPro" id="IPR039425">
    <property type="entry name" value="RNA_pol_sigma-70-like"/>
</dbReference>
<gene>
    <name evidence="7" type="ORF">METZ01_LOCUS358012</name>
</gene>
<dbReference type="SUPFAM" id="SSF88659">
    <property type="entry name" value="Sigma3 and sigma4 domains of RNA polymerase sigma factors"/>
    <property type="match status" value="1"/>
</dbReference>
<evidence type="ECO:0000256" key="2">
    <source>
        <dbReference type="ARBA" id="ARBA00023015"/>
    </source>
</evidence>
<evidence type="ECO:0000256" key="3">
    <source>
        <dbReference type="ARBA" id="ARBA00023082"/>
    </source>
</evidence>
<protein>
    <recommendedName>
        <fullName evidence="6">RNA polymerase sigma-70 region 2 domain-containing protein</fullName>
    </recommendedName>
</protein>
<sequence length="205" mass="23370">MRVGVPRCVAPVIKSGVSSIDSESVLSWGPVEESLDIELLYERYGHSVHKRCLYLLKNEAAAEDAMHDVFIKVLENREGFRGAASPLTWMVRIATNHCLNIIRSKRATWMTRFFRTQQVGRQTQTGFDEALEVGQVVQHILHRVRPEVAEAALYYFVDDMTQADAARACECSVPTLRKRLKEFVMRARRELEGMDPDLVFAKDIS</sequence>